<feature type="domain" description="Core-binding (CB)" evidence="6">
    <location>
        <begin position="28"/>
        <end position="131"/>
    </location>
</feature>
<dbReference type="Pfam" id="PF00589">
    <property type="entry name" value="Phage_integrase"/>
    <property type="match status" value="1"/>
</dbReference>
<dbReference type="PROSITE" id="PS51900">
    <property type="entry name" value="CB"/>
    <property type="match status" value="1"/>
</dbReference>
<dbReference type="InterPro" id="IPR050090">
    <property type="entry name" value="Tyrosine_recombinase_XerCD"/>
</dbReference>
<comment type="similarity">
    <text evidence="1">Belongs to the 'phage' integrase family.</text>
</comment>
<dbReference type="PANTHER" id="PTHR30349:SF41">
    <property type="entry name" value="INTEGRASE_RECOMBINASE PROTEIN MJ0367-RELATED"/>
    <property type="match status" value="1"/>
</dbReference>
<dbReference type="GO" id="GO:0006310">
    <property type="term" value="P:DNA recombination"/>
    <property type="evidence" value="ECO:0007669"/>
    <property type="project" value="UniProtKB-KW"/>
</dbReference>
<dbReference type="RefSeq" id="WP_098612307.1">
    <property type="nucleotide sequence ID" value="NZ_NVAP01000019.1"/>
</dbReference>
<protein>
    <submittedName>
        <fullName evidence="7">Integrase</fullName>
    </submittedName>
</protein>
<keyword evidence="3" id="KW-0233">DNA recombination</keyword>
<dbReference type="Gene3D" id="1.10.443.10">
    <property type="entry name" value="Intergrase catalytic core"/>
    <property type="match status" value="1"/>
</dbReference>
<dbReference type="PANTHER" id="PTHR30349">
    <property type="entry name" value="PHAGE INTEGRASE-RELATED"/>
    <property type="match status" value="1"/>
</dbReference>
<evidence type="ECO:0000259" key="5">
    <source>
        <dbReference type="PROSITE" id="PS51898"/>
    </source>
</evidence>
<dbReference type="InterPro" id="IPR010998">
    <property type="entry name" value="Integrase_recombinase_N"/>
</dbReference>
<evidence type="ECO:0000256" key="3">
    <source>
        <dbReference type="ARBA" id="ARBA00023172"/>
    </source>
</evidence>
<feature type="domain" description="Tyr recombinase" evidence="5">
    <location>
        <begin position="152"/>
        <end position="333"/>
    </location>
</feature>
<dbReference type="InterPro" id="IPR002104">
    <property type="entry name" value="Integrase_catalytic"/>
</dbReference>
<evidence type="ECO:0000259" key="6">
    <source>
        <dbReference type="PROSITE" id="PS51900"/>
    </source>
</evidence>
<evidence type="ECO:0000256" key="4">
    <source>
        <dbReference type="PROSITE-ProRule" id="PRU01248"/>
    </source>
</evidence>
<gene>
    <name evidence="7" type="ORF">COK05_09035</name>
</gene>
<dbReference type="InterPro" id="IPR013762">
    <property type="entry name" value="Integrase-like_cat_sf"/>
</dbReference>
<dbReference type="InterPro" id="IPR011010">
    <property type="entry name" value="DNA_brk_join_enz"/>
</dbReference>
<organism evidence="7 8">
    <name type="scientific">Bacillus cereus</name>
    <dbReference type="NCBI Taxonomy" id="1396"/>
    <lineage>
        <taxon>Bacteria</taxon>
        <taxon>Bacillati</taxon>
        <taxon>Bacillota</taxon>
        <taxon>Bacilli</taxon>
        <taxon>Bacillales</taxon>
        <taxon>Bacillaceae</taxon>
        <taxon>Bacillus</taxon>
        <taxon>Bacillus cereus group</taxon>
    </lineage>
</organism>
<evidence type="ECO:0000313" key="7">
    <source>
        <dbReference type="EMBL" id="PFQ47865.1"/>
    </source>
</evidence>
<proteinExistence type="inferred from homology"/>
<dbReference type="InterPro" id="IPR044068">
    <property type="entry name" value="CB"/>
</dbReference>
<sequence length="353" mass="41522">MASNNNEGTVSKRKGKRVKKELRTFATQTIDDLFEKFYHAKVAEGRAARTLHQYKENFRYFTHFLDYKDLSKNIDAITTDVIRNYVVFMKNEKIQFEDHNYKPNDCKKVGLSPSTINTRLKTLRVMFRFFVDEELSESNPMKRVKNVNELQEEINILTVDELRNLLNAPNKRNYSDYRDYVIMNLLLDTFLRISETLSLTNNDIDFSTKVITVRATVAKNRKARIVPIKNTTANLLKDLIKENEEFETNYVFVTNYGEQMDRNHFRKRLKVYARKAGITKNVHPHLFRHTGSTMFLEAGGDIRHLQMLLGHADLRMVMRYTHLSRHALINQHDQFSPLNAVIGKLNKERKILR</sequence>
<evidence type="ECO:0000256" key="2">
    <source>
        <dbReference type="ARBA" id="ARBA00023125"/>
    </source>
</evidence>
<dbReference type="Gene3D" id="1.10.150.130">
    <property type="match status" value="1"/>
</dbReference>
<keyword evidence="2 4" id="KW-0238">DNA-binding</keyword>
<dbReference type="Proteomes" id="UP000224386">
    <property type="component" value="Unassembled WGS sequence"/>
</dbReference>
<dbReference type="PROSITE" id="PS51898">
    <property type="entry name" value="TYR_RECOMBINASE"/>
    <property type="match status" value="1"/>
</dbReference>
<name>A0A2B2LYI6_BACCE</name>
<dbReference type="AlphaFoldDB" id="A0A2B2LYI6"/>
<accession>A0A2B2LYI6</accession>
<dbReference type="GO" id="GO:0015074">
    <property type="term" value="P:DNA integration"/>
    <property type="evidence" value="ECO:0007669"/>
    <property type="project" value="InterPro"/>
</dbReference>
<dbReference type="InterPro" id="IPR025269">
    <property type="entry name" value="SAM-like_dom"/>
</dbReference>
<dbReference type="EMBL" id="NVAP01000019">
    <property type="protein sequence ID" value="PFQ47865.1"/>
    <property type="molecule type" value="Genomic_DNA"/>
</dbReference>
<dbReference type="GO" id="GO:0003677">
    <property type="term" value="F:DNA binding"/>
    <property type="evidence" value="ECO:0007669"/>
    <property type="project" value="UniProtKB-UniRule"/>
</dbReference>
<reference evidence="7 8" key="1">
    <citation type="submission" date="2017-09" db="EMBL/GenBank/DDBJ databases">
        <title>Large-scale bioinformatics analysis of Bacillus genomes uncovers conserved roles of natural products in bacterial physiology.</title>
        <authorList>
            <consortium name="Agbiome Team Llc"/>
            <person name="Bleich R.M."/>
            <person name="Grubbs K.J."/>
            <person name="Santa Maria K.C."/>
            <person name="Allen S.E."/>
            <person name="Farag S."/>
            <person name="Shank E.A."/>
            <person name="Bowers A."/>
        </authorList>
    </citation>
    <scope>NUCLEOTIDE SEQUENCE [LARGE SCALE GENOMIC DNA]</scope>
    <source>
        <strain evidence="7 8">AFS070861</strain>
    </source>
</reference>
<evidence type="ECO:0000313" key="8">
    <source>
        <dbReference type="Proteomes" id="UP000224386"/>
    </source>
</evidence>
<dbReference type="SUPFAM" id="SSF56349">
    <property type="entry name" value="DNA breaking-rejoining enzymes"/>
    <property type="match status" value="1"/>
</dbReference>
<dbReference type="Pfam" id="PF13102">
    <property type="entry name" value="Phage_int_SAM_5"/>
    <property type="match status" value="1"/>
</dbReference>
<comment type="caution">
    <text evidence="7">The sequence shown here is derived from an EMBL/GenBank/DDBJ whole genome shotgun (WGS) entry which is preliminary data.</text>
</comment>
<evidence type="ECO:0000256" key="1">
    <source>
        <dbReference type="ARBA" id="ARBA00008857"/>
    </source>
</evidence>